<proteinExistence type="predicted"/>
<accession>A0A1J4MHB2</accession>
<feature type="signal peptide" evidence="1">
    <location>
        <begin position="1"/>
        <end position="27"/>
    </location>
</feature>
<evidence type="ECO:0000256" key="1">
    <source>
        <dbReference type="SAM" id="SignalP"/>
    </source>
</evidence>
<evidence type="ECO:0008006" key="4">
    <source>
        <dbReference type="Google" id="ProtNLM"/>
    </source>
</evidence>
<evidence type="ECO:0000313" key="2">
    <source>
        <dbReference type="EMBL" id="OII73399.1"/>
    </source>
</evidence>
<keyword evidence="1" id="KW-0732">Signal</keyword>
<organism evidence="2 3">
    <name type="scientific">Cryptosporidium ubiquitum</name>
    <dbReference type="NCBI Taxonomy" id="857276"/>
    <lineage>
        <taxon>Eukaryota</taxon>
        <taxon>Sar</taxon>
        <taxon>Alveolata</taxon>
        <taxon>Apicomplexa</taxon>
        <taxon>Conoidasida</taxon>
        <taxon>Coccidia</taxon>
        <taxon>Eucoccidiorida</taxon>
        <taxon>Eimeriorina</taxon>
        <taxon>Cryptosporidiidae</taxon>
        <taxon>Cryptosporidium</taxon>
    </lineage>
</organism>
<dbReference type="AlphaFoldDB" id="A0A1J4MHB2"/>
<feature type="chain" id="PRO_5012520641" description="Oocyst wall protein" evidence="1">
    <location>
        <begin position="28"/>
        <end position="125"/>
    </location>
</feature>
<dbReference type="OrthoDB" id="336132at2759"/>
<dbReference type="VEuPathDB" id="CryptoDB:cubi_02611"/>
<dbReference type="RefSeq" id="XP_028874742.1">
    <property type="nucleotide sequence ID" value="XM_029019622.1"/>
</dbReference>
<dbReference type="EMBL" id="LRBP01000016">
    <property type="protein sequence ID" value="OII73399.1"/>
    <property type="molecule type" value="Genomic_DNA"/>
</dbReference>
<comment type="caution">
    <text evidence="2">The sequence shown here is derived from an EMBL/GenBank/DDBJ whole genome shotgun (WGS) entry which is preliminary data.</text>
</comment>
<reference evidence="2 3" key="1">
    <citation type="submission" date="2016-10" db="EMBL/GenBank/DDBJ databases">
        <title>Reductive evolution of mitochondrial metabolism and differential evolution of invasion-related proteins in Cryptosporidium.</title>
        <authorList>
            <person name="Liu S."/>
            <person name="Roellig D.M."/>
            <person name="Guo Y."/>
            <person name="Li N."/>
            <person name="Frace M.A."/>
            <person name="Tang K."/>
            <person name="Zhang L."/>
            <person name="Feng Y."/>
            <person name="Xiao L."/>
        </authorList>
    </citation>
    <scope>NUCLEOTIDE SEQUENCE [LARGE SCALE GENOMIC DNA]</scope>
    <source>
        <strain evidence="2">39726</strain>
    </source>
</reference>
<dbReference type="Proteomes" id="UP000186176">
    <property type="component" value="Unassembled WGS sequence"/>
</dbReference>
<keyword evidence="3" id="KW-1185">Reference proteome</keyword>
<gene>
    <name evidence="2" type="ORF">cubi_02611</name>
</gene>
<protein>
    <recommendedName>
        <fullName evidence="4">Oocyst wall protein</fullName>
    </recommendedName>
</protein>
<sequence>MKSKQKFGYFRTTILICLLFFNYQVEGDDWNATSNVKEYRNSRREPILTRAPPVTKLGDPTISLTIPARKVCYKGSFDTKYNSCTYIDKDDEAIPIYKPCIGNSTLVDGYCIGTMISDYEKYCHG</sequence>
<evidence type="ECO:0000313" key="3">
    <source>
        <dbReference type="Proteomes" id="UP000186176"/>
    </source>
</evidence>
<name>A0A1J4MHB2_9CRYT</name>
<dbReference type="GeneID" id="39979401"/>